<keyword evidence="1" id="KW-0812">Transmembrane</keyword>
<dbReference type="AlphaFoldDB" id="A0A842JF80"/>
<dbReference type="RefSeq" id="WP_185904003.1">
    <property type="nucleotide sequence ID" value="NZ_JACMSE010000001.1"/>
</dbReference>
<evidence type="ECO:0000313" key="3">
    <source>
        <dbReference type="Proteomes" id="UP000587396"/>
    </source>
</evidence>
<accession>A0A842JF80</accession>
<keyword evidence="1" id="KW-1133">Transmembrane helix</keyword>
<feature type="transmembrane region" description="Helical" evidence="1">
    <location>
        <begin position="169"/>
        <end position="190"/>
    </location>
</feature>
<feature type="transmembrane region" description="Helical" evidence="1">
    <location>
        <begin position="319"/>
        <end position="340"/>
    </location>
</feature>
<comment type="caution">
    <text evidence="2">The sequence shown here is derived from an EMBL/GenBank/DDBJ whole genome shotgun (WGS) entry which is preliminary data.</text>
</comment>
<gene>
    <name evidence="2" type="ORF">H7313_01240</name>
</gene>
<feature type="transmembrane region" description="Helical" evidence="1">
    <location>
        <begin position="352"/>
        <end position="374"/>
    </location>
</feature>
<dbReference type="PANTHER" id="PTHR42925">
    <property type="entry name" value="MULTIDRUG AND TOXIN EFFLUX PROTEIN MATE FAMILY"/>
    <property type="match status" value="1"/>
</dbReference>
<dbReference type="GO" id="GO:0042910">
    <property type="term" value="F:xenobiotic transmembrane transporter activity"/>
    <property type="evidence" value="ECO:0007669"/>
    <property type="project" value="InterPro"/>
</dbReference>
<sequence>MSITALAQGALGCAQGAWGHAQSAGRRANVARKARAGRAPAEKTTSGDVFVLSVPLFVELFMQIMVGNVNQMMLAPQGVEPAAAVGNALQILNIITIALSAMGTASTVLVTRVLGNASSKRTISEIATVALVVNMALGALMTAALFAFWPQFFSWLHIDSSLHAMGSSFLLIVGSTTIMQGAFFAITALLRSFARVGDVMGASLAMNAVNIGLCLVLVNGTGAIPALGVEGTAAANVVARGVGLALAVFMLLRHTDVRPSPRLLRPFPWKTLKNMLGVGVPSSGEQMNYDLAQIVILSFINVLGATVVTVKVYCSMLASIAYLYSIALSQATQIVLGYLFGAGKFDLVRRRVWMADLIAAVLTTAVSLTLWWNFDAVVGLLTADPLVHELGRQIMLVEVFLGIGRSLNIVMVRALIALGDVRTPVTVNVAFSWVFAVGGGWLLGIGWGWGLVGMWIAMCIDEWLRAGFLICTFARGGWKRRALGEERERGMIERDMHERNAIDEGNEKVPRGIGKIPDREGAPGGLPVPNAPFAPAGVKQGEIVGVNAPSFVATTTLDGHNAASAVDDILASFW</sequence>
<feature type="transmembrane region" description="Helical" evidence="1">
    <location>
        <begin position="91"/>
        <end position="114"/>
    </location>
</feature>
<organism evidence="2 3">
    <name type="scientific">Gordonibacter massiliensis</name>
    <name type="common">ex Traore et al. 2017</name>
    <dbReference type="NCBI Taxonomy" id="1841863"/>
    <lineage>
        <taxon>Bacteria</taxon>
        <taxon>Bacillati</taxon>
        <taxon>Actinomycetota</taxon>
        <taxon>Coriobacteriia</taxon>
        <taxon>Eggerthellales</taxon>
        <taxon>Eggerthellaceae</taxon>
        <taxon>Gordonibacter</taxon>
    </lineage>
</organism>
<reference evidence="2 3" key="1">
    <citation type="submission" date="2020-08" db="EMBL/GenBank/DDBJ databases">
        <authorList>
            <person name="Liu C."/>
            <person name="Sun Q."/>
        </authorList>
    </citation>
    <scope>NUCLEOTIDE SEQUENCE [LARGE SCALE GENOMIC DNA]</scope>
    <source>
        <strain evidence="2 3">N22</strain>
    </source>
</reference>
<evidence type="ECO:0000256" key="1">
    <source>
        <dbReference type="SAM" id="Phobius"/>
    </source>
</evidence>
<dbReference type="InterPro" id="IPR047135">
    <property type="entry name" value="YsiQ"/>
</dbReference>
<dbReference type="Pfam" id="PF01554">
    <property type="entry name" value="MatE"/>
    <property type="match status" value="2"/>
</dbReference>
<feature type="transmembrane region" description="Helical" evidence="1">
    <location>
        <begin position="291"/>
        <end position="313"/>
    </location>
</feature>
<evidence type="ECO:0000313" key="2">
    <source>
        <dbReference type="EMBL" id="MBC2887989.1"/>
    </source>
</evidence>
<feature type="transmembrane region" description="Helical" evidence="1">
    <location>
        <begin position="394"/>
        <end position="418"/>
    </location>
</feature>
<feature type="transmembrane region" description="Helical" evidence="1">
    <location>
        <begin position="202"/>
        <end position="227"/>
    </location>
</feature>
<dbReference type="GO" id="GO:0016020">
    <property type="term" value="C:membrane"/>
    <property type="evidence" value="ECO:0007669"/>
    <property type="project" value="InterPro"/>
</dbReference>
<dbReference type="GO" id="GO:0015297">
    <property type="term" value="F:antiporter activity"/>
    <property type="evidence" value="ECO:0007669"/>
    <property type="project" value="InterPro"/>
</dbReference>
<feature type="transmembrane region" description="Helical" evidence="1">
    <location>
        <begin position="430"/>
        <end position="449"/>
    </location>
</feature>
<feature type="transmembrane region" description="Helical" evidence="1">
    <location>
        <begin position="233"/>
        <end position="252"/>
    </location>
</feature>
<keyword evidence="1" id="KW-0472">Membrane</keyword>
<feature type="transmembrane region" description="Helical" evidence="1">
    <location>
        <begin position="126"/>
        <end position="149"/>
    </location>
</feature>
<keyword evidence="3" id="KW-1185">Reference proteome</keyword>
<dbReference type="CDD" id="cd13134">
    <property type="entry name" value="MATE_like_8"/>
    <property type="match status" value="1"/>
</dbReference>
<dbReference type="Proteomes" id="UP000587396">
    <property type="component" value="Unassembled WGS sequence"/>
</dbReference>
<dbReference type="InterPro" id="IPR002528">
    <property type="entry name" value="MATE_fam"/>
</dbReference>
<name>A0A842JF80_9ACTN</name>
<protein>
    <submittedName>
        <fullName evidence="2">MATE family efflux transporter</fullName>
    </submittedName>
</protein>
<dbReference type="PANTHER" id="PTHR42925:SF1">
    <property type="entry name" value="VIRULENCE FACTOR MVIN"/>
    <property type="match status" value="1"/>
</dbReference>
<dbReference type="EMBL" id="JACMSE010000001">
    <property type="protein sequence ID" value="MBC2887989.1"/>
    <property type="molecule type" value="Genomic_DNA"/>
</dbReference>
<proteinExistence type="predicted"/>